<dbReference type="PANTHER" id="PTHR37827:SF1">
    <property type="entry name" value="HNH DOMAIN-CONTAINING PROTEIN"/>
    <property type="match status" value="1"/>
</dbReference>
<evidence type="ECO:0000313" key="2">
    <source>
        <dbReference type="Proteomes" id="UP000191901"/>
    </source>
</evidence>
<dbReference type="EMBL" id="CP021983">
    <property type="protein sequence ID" value="ASC71835.1"/>
    <property type="molecule type" value="Genomic_DNA"/>
</dbReference>
<evidence type="ECO:0008006" key="3">
    <source>
        <dbReference type="Google" id="ProtNLM"/>
    </source>
</evidence>
<accession>A0A1Z3HNI4</accession>
<dbReference type="OrthoDB" id="9802640at2"/>
<name>A0A1Z3HNI4_9CYAN</name>
<gene>
    <name evidence="1" type="ORF">XM38_027890</name>
</gene>
<organism evidence="1 2">
    <name type="scientific">Halomicronema hongdechloris C2206</name>
    <dbReference type="NCBI Taxonomy" id="1641165"/>
    <lineage>
        <taxon>Bacteria</taxon>
        <taxon>Bacillati</taxon>
        <taxon>Cyanobacteriota</taxon>
        <taxon>Cyanophyceae</taxon>
        <taxon>Nodosilineales</taxon>
        <taxon>Nodosilineaceae</taxon>
        <taxon>Halomicronema</taxon>
    </lineage>
</organism>
<sequence>MVADKAGPCPLCGRVVTLTFHHLIPKKLHRRTRFKKTYSKADLNRGVYVCRLCHNGIHDHYDEMTLAKEFPTVDKLQADPQIRRHSQWVAKQKIRA</sequence>
<dbReference type="PANTHER" id="PTHR37827">
    <property type="entry name" value="TUDOR DOMAIN-CONTAINING PROTEIN"/>
    <property type="match status" value="1"/>
</dbReference>
<protein>
    <recommendedName>
        <fullName evidence="3">HNH domain-containing protein</fullName>
    </recommendedName>
</protein>
<dbReference type="KEGG" id="hhg:XM38_027890"/>
<dbReference type="Proteomes" id="UP000191901">
    <property type="component" value="Chromosome"/>
</dbReference>
<evidence type="ECO:0000313" key="1">
    <source>
        <dbReference type="EMBL" id="ASC71835.1"/>
    </source>
</evidence>
<reference evidence="1 2" key="1">
    <citation type="journal article" date="2016" name="Biochim. Biophys. Acta">
        <title>Characterization of red-shifted phycobilisomes isolated from the chlorophyll f-containing cyanobacterium Halomicronema hongdechloris.</title>
        <authorList>
            <person name="Li Y."/>
            <person name="Lin Y."/>
            <person name="Garvey C.J."/>
            <person name="Birch D."/>
            <person name="Corkery R.W."/>
            <person name="Loughlin P.C."/>
            <person name="Scheer H."/>
            <person name="Willows R.D."/>
            <person name="Chen M."/>
        </authorList>
    </citation>
    <scope>NUCLEOTIDE SEQUENCE [LARGE SCALE GENOMIC DNA]</scope>
    <source>
        <strain evidence="1 2">C2206</strain>
    </source>
</reference>
<dbReference type="AlphaFoldDB" id="A0A1Z3HNI4"/>
<dbReference type="STRING" id="1641165.XM38_26240"/>
<proteinExistence type="predicted"/>
<keyword evidence="2" id="KW-1185">Reference proteome</keyword>